<comment type="caution">
    <text evidence="2">The sequence shown here is derived from an EMBL/GenBank/DDBJ whole genome shotgun (WGS) entry which is preliminary data.</text>
</comment>
<evidence type="ECO:0000313" key="3">
    <source>
        <dbReference type="Proteomes" id="UP000822688"/>
    </source>
</evidence>
<evidence type="ECO:0000313" key="2">
    <source>
        <dbReference type="EMBL" id="KAG0583098.1"/>
    </source>
</evidence>
<accession>A0A8T0IKL9</accession>
<dbReference type="Gene3D" id="3.40.50.1820">
    <property type="entry name" value="alpha/beta hydrolase"/>
    <property type="match status" value="1"/>
</dbReference>
<dbReference type="GO" id="GO:0009694">
    <property type="term" value="P:jasmonic acid metabolic process"/>
    <property type="evidence" value="ECO:0007669"/>
    <property type="project" value="TreeGrafter"/>
</dbReference>
<dbReference type="EMBL" id="CM026423">
    <property type="protein sequence ID" value="KAG0583098.1"/>
    <property type="molecule type" value="Genomic_DNA"/>
</dbReference>
<dbReference type="GO" id="GO:0009696">
    <property type="term" value="P:salicylic acid metabolic process"/>
    <property type="evidence" value="ECO:0007669"/>
    <property type="project" value="TreeGrafter"/>
</dbReference>
<dbReference type="GO" id="GO:0080031">
    <property type="term" value="F:methyl salicylate esterase activity"/>
    <property type="evidence" value="ECO:0007669"/>
    <property type="project" value="TreeGrafter"/>
</dbReference>
<sequence length="252" mass="28140">MGRRHFVLVHGSQHGAWCWYKTKHLLESAGHRVTAVDLTSAGISTVSADDVKSFDHYSQPLYDLFESLAESEKVILVGHSMGGLSVARATERYPSKIHVAVYLGAIMLCSDQPYSEIHTEVFGQFLKFTSFNFAKGAATYPTSWWVVEEAVKDTYFGSCSPKDVQLARSLLRPSPCYSDDATTFTTKGYHSVPRVYIRTSLDTLLLPKFQDLFISRNRPKEVRTIETGHAAFLSAPKDLHEHLVQIAGTYAS</sequence>
<dbReference type="PANTHER" id="PTHR10992">
    <property type="entry name" value="METHYLESTERASE FAMILY MEMBER"/>
    <property type="match status" value="1"/>
</dbReference>
<protein>
    <recommendedName>
        <fullName evidence="1">AB hydrolase-1 domain-containing protein</fullName>
    </recommendedName>
</protein>
<organism evidence="2 3">
    <name type="scientific">Ceratodon purpureus</name>
    <name type="common">Fire moss</name>
    <name type="synonym">Dicranum purpureum</name>
    <dbReference type="NCBI Taxonomy" id="3225"/>
    <lineage>
        <taxon>Eukaryota</taxon>
        <taxon>Viridiplantae</taxon>
        <taxon>Streptophyta</taxon>
        <taxon>Embryophyta</taxon>
        <taxon>Bryophyta</taxon>
        <taxon>Bryophytina</taxon>
        <taxon>Bryopsida</taxon>
        <taxon>Dicranidae</taxon>
        <taxon>Pseudoditrichales</taxon>
        <taxon>Ditrichaceae</taxon>
        <taxon>Ceratodon</taxon>
    </lineage>
</organism>
<dbReference type="AlphaFoldDB" id="A0A8T0IKL9"/>
<dbReference type="OrthoDB" id="408373at2759"/>
<dbReference type="InterPro" id="IPR045889">
    <property type="entry name" value="MES/HNL"/>
</dbReference>
<dbReference type="Proteomes" id="UP000822688">
    <property type="component" value="Chromosome 3"/>
</dbReference>
<dbReference type="Pfam" id="PF12697">
    <property type="entry name" value="Abhydrolase_6"/>
    <property type="match status" value="1"/>
</dbReference>
<dbReference type="InterPro" id="IPR029058">
    <property type="entry name" value="AB_hydrolase_fold"/>
</dbReference>
<dbReference type="GO" id="GO:0080032">
    <property type="term" value="F:methyl jasmonate esterase activity"/>
    <property type="evidence" value="ECO:0007669"/>
    <property type="project" value="TreeGrafter"/>
</dbReference>
<proteinExistence type="predicted"/>
<dbReference type="InterPro" id="IPR000073">
    <property type="entry name" value="AB_hydrolase_1"/>
</dbReference>
<dbReference type="SUPFAM" id="SSF53474">
    <property type="entry name" value="alpha/beta-Hydrolases"/>
    <property type="match status" value="1"/>
</dbReference>
<name>A0A8T0IKL9_CERPU</name>
<keyword evidence="3" id="KW-1185">Reference proteome</keyword>
<evidence type="ECO:0000259" key="1">
    <source>
        <dbReference type="Pfam" id="PF12697"/>
    </source>
</evidence>
<feature type="domain" description="AB hydrolase-1" evidence="1">
    <location>
        <begin position="6"/>
        <end position="239"/>
    </location>
</feature>
<dbReference type="PANTHER" id="PTHR10992:SF1032">
    <property type="entry name" value="METHYLESTERASE 17"/>
    <property type="match status" value="1"/>
</dbReference>
<gene>
    <name evidence="2" type="ORF">KC19_3G109200</name>
</gene>
<dbReference type="GO" id="GO:0080030">
    <property type="term" value="F:methyl indole-3-acetate esterase activity"/>
    <property type="evidence" value="ECO:0007669"/>
    <property type="project" value="TreeGrafter"/>
</dbReference>
<reference evidence="2" key="1">
    <citation type="submission" date="2020-06" db="EMBL/GenBank/DDBJ databases">
        <title>WGS assembly of Ceratodon purpureus strain R40.</title>
        <authorList>
            <person name="Carey S.B."/>
            <person name="Jenkins J."/>
            <person name="Shu S."/>
            <person name="Lovell J.T."/>
            <person name="Sreedasyam A."/>
            <person name="Maumus F."/>
            <person name="Tiley G.P."/>
            <person name="Fernandez-Pozo N."/>
            <person name="Barry K."/>
            <person name="Chen C."/>
            <person name="Wang M."/>
            <person name="Lipzen A."/>
            <person name="Daum C."/>
            <person name="Saski C.A."/>
            <person name="Payton A.C."/>
            <person name="Mcbreen J.C."/>
            <person name="Conrad R.E."/>
            <person name="Kollar L.M."/>
            <person name="Olsson S."/>
            <person name="Huttunen S."/>
            <person name="Landis J.B."/>
            <person name="Wickett N.J."/>
            <person name="Johnson M.G."/>
            <person name="Rensing S.A."/>
            <person name="Grimwood J."/>
            <person name="Schmutz J."/>
            <person name="Mcdaniel S.F."/>
        </authorList>
    </citation>
    <scope>NUCLEOTIDE SEQUENCE</scope>
    <source>
        <strain evidence="2">R40</strain>
    </source>
</reference>